<name>A0A2H5F4Q1_9RHOB</name>
<feature type="compositionally biased region" description="Basic and acidic residues" evidence="1">
    <location>
        <begin position="1"/>
        <end position="10"/>
    </location>
</feature>
<evidence type="ECO:0000256" key="1">
    <source>
        <dbReference type="SAM" id="MobiDB-lite"/>
    </source>
</evidence>
<keyword evidence="2" id="KW-0614">Plasmid</keyword>
<geneLocation type="plasmid" evidence="3">
    <name>ppz01</name>
</geneLocation>
<accession>A0A2H5F4Q1</accession>
<dbReference type="InterPro" id="IPR010732">
    <property type="entry name" value="T6SS_TssG-like"/>
</dbReference>
<proteinExistence type="predicted"/>
<dbReference type="PANTHER" id="PTHR35564">
    <property type="match status" value="1"/>
</dbReference>
<dbReference type="AlphaFoldDB" id="A0A2H5F4Q1"/>
<dbReference type="Proteomes" id="UP000234530">
    <property type="component" value="Plasmid pPZ01"/>
</dbReference>
<evidence type="ECO:0000313" key="2">
    <source>
        <dbReference type="EMBL" id="AUH66529.1"/>
    </source>
</evidence>
<sequence>MADDDRHPRTDLTPGPAEASAPEIANMDFFELLRQLETATLRFGRAGGAATEPARLSQQPRQSFAVSDLAEFTPGGEGQPPRIAVNLLGLIGPEGPMPLHLTRWIIARQSSRWFAGAESGGASADTSFLDFINMLQHRMMALYWRAWGDARSSVQLAHGDGGQVVAMMRTLAGIGLPGSRGDDARLDGSKLRHATSLAQEVRGPDRLTSFLQSVLGVPVTLGEFVGVWLDIPDHLQTRVGVQHNHLGAGAMVGARRFDRQSRAEIRLGPLSRAEFDRFTDDPQIRARLRHALVFAQGNDIDFDVRLILAADEVPHARLGACRLGLTTWIDPMKGRDADDLCYTRVNGDTSAAGMKGAA</sequence>
<gene>
    <name evidence="2" type="ORF">CX676_19660</name>
</gene>
<protein>
    <submittedName>
        <fullName evidence="2">Type VI secretion system baseplate subunit TssG</fullName>
    </submittedName>
</protein>
<evidence type="ECO:0000313" key="3">
    <source>
        <dbReference type="Proteomes" id="UP000234530"/>
    </source>
</evidence>
<dbReference type="EMBL" id="CP025431">
    <property type="protein sequence ID" value="AUH66529.1"/>
    <property type="molecule type" value="Genomic_DNA"/>
</dbReference>
<dbReference type="Pfam" id="PF06996">
    <property type="entry name" value="T6SS_TssG"/>
    <property type="match status" value="1"/>
</dbReference>
<feature type="region of interest" description="Disordered" evidence="1">
    <location>
        <begin position="1"/>
        <end position="21"/>
    </location>
</feature>
<organism evidence="2 3">
    <name type="scientific">Paracoccus zhejiangensis</name>
    <dbReference type="NCBI Taxonomy" id="1077935"/>
    <lineage>
        <taxon>Bacteria</taxon>
        <taxon>Pseudomonadati</taxon>
        <taxon>Pseudomonadota</taxon>
        <taxon>Alphaproteobacteria</taxon>
        <taxon>Rhodobacterales</taxon>
        <taxon>Paracoccaceae</taxon>
        <taxon>Paracoccus</taxon>
    </lineage>
</organism>
<dbReference type="KEGG" id="pzh:CX676_19660"/>
<dbReference type="PANTHER" id="PTHR35564:SF4">
    <property type="entry name" value="CYTOPLASMIC PROTEIN"/>
    <property type="match status" value="1"/>
</dbReference>
<dbReference type="OrthoDB" id="1523296at2"/>
<dbReference type="NCBIfam" id="TIGR03347">
    <property type="entry name" value="VI_chp_1"/>
    <property type="match status" value="1"/>
</dbReference>
<reference evidence="2 3" key="1">
    <citation type="journal article" date="2013" name="Antonie Van Leeuwenhoek">
        <title>Paracoccus zhejiangensis sp. nov., isolated from activated sludge in wastewater-treatment system.</title>
        <authorList>
            <person name="Wu Z.G."/>
            <person name="Zhang D.F."/>
            <person name="Liu Y.L."/>
            <person name="Wang F."/>
            <person name="Jiang X."/>
            <person name="Li C."/>
            <person name="Li S.P."/>
            <person name="Hong Q."/>
            <person name="Li W.J."/>
        </authorList>
    </citation>
    <scope>NUCLEOTIDE SEQUENCE [LARGE SCALE GENOMIC DNA]</scope>
    <source>
        <strain evidence="2 3">J6</strain>
        <plasmid evidence="3">Plasmid ppz01</plasmid>
    </source>
</reference>
<dbReference type="RefSeq" id="WP_101754500.1">
    <property type="nucleotide sequence ID" value="NZ_CP025431.1"/>
</dbReference>
<keyword evidence="3" id="KW-1185">Reference proteome</keyword>